<keyword evidence="2" id="KW-1185">Reference proteome</keyword>
<dbReference type="KEGG" id="tpx:Turpa_0993"/>
<dbReference type="SUPFAM" id="SSF63829">
    <property type="entry name" value="Calcium-dependent phosphotriesterase"/>
    <property type="match status" value="1"/>
</dbReference>
<dbReference type="AlphaFoldDB" id="I4B2Y5"/>
<dbReference type="PATRIC" id="fig|869212.3.peg.971"/>
<accession>I4B2Y5</accession>
<gene>
    <name evidence="1" type="ordered locus">Turpa_0993</name>
</gene>
<dbReference type="EMBL" id="CP002959">
    <property type="protein sequence ID" value="AFM11642.1"/>
    <property type="molecule type" value="Genomic_DNA"/>
</dbReference>
<dbReference type="STRING" id="869212.Turpa_0993"/>
<dbReference type="HOGENOM" id="CLU_483899_0_0_12"/>
<protein>
    <submittedName>
        <fullName evidence="1">Uncharacterized protein</fullName>
    </submittedName>
</protein>
<dbReference type="Proteomes" id="UP000006048">
    <property type="component" value="Chromosome"/>
</dbReference>
<proteinExistence type="predicted"/>
<evidence type="ECO:0000313" key="1">
    <source>
        <dbReference type="EMBL" id="AFM11642.1"/>
    </source>
</evidence>
<name>I4B2Y5_TURPD</name>
<organism evidence="1 2">
    <name type="scientific">Turneriella parva (strain ATCC BAA-1111 / DSM 21527 / NCTC 11395 / H)</name>
    <name type="common">Leptospira parva</name>
    <dbReference type="NCBI Taxonomy" id="869212"/>
    <lineage>
        <taxon>Bacteria</taxon>
        <taxon>Pseudomonadati</taxon>
        <taxon>Spirochaetota</taxon>
        <taxon>Spirochaetia</taxon>
        <taxon>Leptospirales</taxon>
        <taxon>Leptospiraceae</taxon>
        <taxon>Turneriella</taxon>
    </lineage>
</organism>
<evidence type="ECO:0000313" key="2">
    <source>
        <dbReference type="Proteomes" id="UP000006048"/>
    </source>
</evidence>
<sequence>MVLALTGALVTCNSLVGEAERIRKTYEDSKTPKDCAATQSCGLPRSVGGSVSGLTGTVVLRNNATDDLTLSANGLFTFATQLAQGAAYSVTVFTQPAGQTCTVSNATGTVGAANVTNVNVTCVNNFTVGGTTTGLTIAITLQNNGGNNLSVSANGSFTFAAGVADGSTYSVTVLAQQPGQNCTITNGSGTVSGANITTVTVTCVSLCSMSRLDVIQTSNWSLVQGYLQAEAAKGVTGDPNVYTIAGPPGTDRWHGGVLAANGKIYGNPLTATNYLEIDPATETYATLGSAPGGYAYTSGTLASNGKIYHAPYAQTLPRAFTPPSTVSNTTGAAASGGVHLTGTVMAPNGFVYGMPNNYSSVLKINASTDTHSYFGSPTGTGYKWAGAVLAPNGKIYGVPGQATDILEIDTATDTLQQFGTFGGAIDRWHGGVLANNGRIYAAPGSLGTILEINPTTQATQEFGSFGATAFNYLGGVYAPNGKIYFIPHMATQVIELDPSSNTTRFVGPDLGNNSNKWVGGVLASNGKIFAIPRSSSSTILVIDTLSVGTLCTPVLESAYFNKY</sequence>
<reference evidence="1 2" key="1">
    <citation type="submission" date="2012-06" db="EMBL/GenBank/DDBJ databases">
        <title>The complete chromosome of genome of Turneriella parva DSM 21527.</title>
        <authorList>
            <consortium name="US DOE Joint Genome Institute (JGI-PGF)"/>
            <person name="Lucas S."/>
            <person name="Han J."/>
            <person name="Lapidus A."/>
            <person name="Bruce D."/>
            <person name="Goodwin L."/>
            <person name="Pitluck S."/>
            <person name="Peters L."/>
            <person name="Kyrpides N."/>
            <person name="Mavromatis K."/>
            <person name="Ivanova N."/>
            <person name="Mikhailova N."/>
            <person name="Chertkov O."/>
            <person name="Detter J.C."/>
            <person name="Tapia R."/>
            <person name="Han C."/>
            <person name="Land M."/>
            <person name="Hauser L."/>
            <person name="Markowitz V."/>
            <person name="Cheng J.-F."/>
            <person name="Hugenholtz P."/>
            <person name="Woyke T."/>
            <person name="Wu D."/>
            <person name="Gronow S."/>
            <person name="Wellnitz S."/>
            <person name="Brambilla E."/>
            <person name="Klenk H.-P."/>
            <person name="Eisen J.A."/>
        </authorList>
    </citation>
    <scope>NUCLEOTIDE SEQUENCE [LARGE SCALE GENOMIC DNA]</scope>
    <source>
        <strain evidence="2">ATCC BAA-1111 / DSM 21527 / NCTC 11395 / H</strain>
    </source>
</reference>